<dbReference type="AlphaFoldDB" id="A0A2T7PS53"/>
<evidence type="ECO:0000313" key="3">
    <source>
        <dbReference type="Proteomes" id="UP000245119"/>
    </source>
</evidence>
<dbReference type="OrthoDB" id="6123445at2759"/>
<gene>
    <name evidence="2" type="ORF">C0Q70_03229</name>
</gene>
<evidence type="ECO:0000313" key="2">
    <source>
        <dbReference type="EMBL" id="PVD36251.1"/>
    </source>
</evidence>
<feature type="region of interest" description="Disordered" evidence="1">
    <location>
        <begin position="160"/>
        <end position="186"/>
    </location>
</feature>
<comment type="caution">
    <text evidence="2">The sequence shown here is derived from an EMBL/GenBank/DDBJ whole genome shotgun (WGS) entry which is preliminary data.</text>
</comment>
<name>A0A2T7PS53_POMCA</name>
<accession>A0A2T7PS53</accession>
<dbReference type="Proteomes" id="UP000245119">
    <property type="component" value="Linkage Group LG2"/>
</dbReference>
<feature type="region of interest" description="Disordered" evidence="1">
    <location>
        <begin position="106"/>
        <end position="140"/>
    </location>
</feature>
<dbReference type="EMBL" id="PZQS01000002">
    <property type="protein sequence ID" value="PVD36251.1"/>
    <property type="molecule type" value="Genomic_DNA"/>
</dbReference>
<keyword evidence="3" id="KW-1185">Reference proteome</keyword>
<proteinExistence type="predicted"/>
<protein>
    <submittedName>
        <fullName evidence="2">Uncharacterized protein</fullName>
    </submittedName>
</protein>
<evidence type="ECO:0000256" key="1">
    <source>
        <dbReference type="SAM" id="MobiDB-lite"/>
    </source>
</evidence>
<reference evidence="2 3" key="1">
    <citation type="submission" date="2018-04" db="EMBL/GenBank/DDBJ databases">
        <title>The genome of golden apple snail Pomacea canaliculata provides insight into stress tolerance and invasive adaptation.</title>
        <authorList>
            <person name="Liu C."/>
            <person name="Liu B."/>
            <person name="Ren Y."/>
            <person name="Zhang Y."/>
            <person name="Wang H."/>
            <person name="Li S."/>
            <person name="Jiang F."/>
            <person name="Yin L."/>
            <person name="Zhang G."/>
            <person name="Qian W."/>
            <person name="Fan W."/>
        </authorList>
    </citation>
    <scope>NUCLEOTIDE SEQUENCE [LARGE SCALE GENOMIC DNA]</scope>
    <source>
        <strain evidence="2">SZHN2017</strain>
        <tissue evidence="2">Muscle</tissue>
    </source>
</reference>
<feature type="compositionally biased region" description="Polar residues" evidence="1">
    <location>
        <begin position="129"/>
        <end position="138"/>
    </location>
</feature>
<feature type="compositionally biased region" description="Acidic residues" evidence="1">
    <location>
        <begin position="35"/>
        <end position="47"/>
    </location>
</feature>
<feature type="region of interest" description="Disordered" evidence="1">
    <location>
        <begin position="27"/>
        <end position="82"/>
    </location>
</feature>
<sequence length="368" mass="40858">MFHRISKPNVSGADCSDSVPYHCGLLSFSPKPLTEDEPAPGTDESDESSQTGGLSAVGSRHLSPHCARGGEAQGSLHKAPRSAPADLHLLQCADTPVRKRLNMDGMSCRGFSSSQSTSMEDYPVRQRRNSLSPQSQRTRSYEHGVGGLFVHSLPRTYDTVGAPYPPASPRQTSTTSAGDGDGGRADFPFYAYRHEGQQVVMGGAGNTPTKQLSPFTSDRTCFPERPLLTSSTQLHGRGTPGYEEDEMTGPMSSYFLPTQFSYNSANHLELQARLTMQGDRNTPKRRRPDFDVMGDERDRAYCTCAVMEGNFLQMAECAYKRIRRLDSSPVDFERFRTELAQTNEILRESMGLMKRIREMCDHRPRSRP</sequence>
<feature type="compositionally biased region" description="Polar residues" evidence="1">
    <location>
        <begin position="110"/>
        <end position="119"/>
    </location>
</feature>
<organism evidence="2 3">
    <name type="scientific">Pomacea canaliculata</name>
    <name type="common">Golden apple snail</name>
    <dbReference type="NCBI Taxonomy" id="400727"/>
    <lineage>
        <taxon>Eukaryota</taxon>
        <taxon>Metazoa</taxon>
        <taxon>Spiralia</taxon>
        <taxon>Lophotrochozoa</taxon>
        <taxon>Mollusca</taxon>
        <taxon>Gastropoda</taxon>
        <taxon>Caenogastropoda</taxon>
        <taxon>Architaenioglossa</taxon>
        <taxon>Ampullarioidea</taxon>
        <taxon>Ampullariidae</taxon>
        <taxon>Pomacea</taxon>
    </lineage>
</organism>